<evidence type="ECO:0000256" key="2">
    <source>
        <dbReference type="ARBA" id="ARBA00022964"/>
    </source>
</evidence>
<dbReference type="Pfam" id="PF00775">
    <property type="entry name" value="Dioxygenase_C"/>
    <property type="match status" value="1"/>
</dbReference>
<keyword evidence="6" id="KW-1185">Reference proteome</keyword>
<keyword evidence="3" id="KW-0560">Oxidoreductase</keyword>
<dbReference type="RefSeq" id="WP_073137534.1">
    <property type="nucleotide sequence ID" value="NZ_FQWQ01000003.1"/>
</dbReference>
<dbReference type="SUPFAM" id="SSF49482">
    <property type="entry name" value="Aromatic compound dioxygenase"/>
    <property type="match status" value="1"/>
</dbReference>
<dbReference type="PROSITE" id="PS00083">
    <property type="entry name" value="INTRADIOL_DIOXYGENAS"/>
    <property type="match status" value="1"/>
</dbReference>
<dbReference type="STRING" id="947013.SAMN04488109_4002"/>
<accession>A0A1M5TD91</accession>
<organism evidence="5 6">
    <name type="scientific">Chryseolinea serpens</name>
    <dbReference type="NCBI Taxonomy" id="947013"/>
    <lineage>
        <taxon>Bacteria</taxon>
        <taxon>Pseudomonadati</taxon>
        <taxon>Bacteroidota</taxon>
        <taxon>Cytophagia</taxon>
        <taxon>Cytophagales</taxon>
        <taxon>Fulvivirgaceae</taxon>
        <taxon>Chryseolinea</taxon>
    </lineage>
</organism>
<evidence type="ECO:0000256" key="1">
    <source>
        <dbReference type="ARBA" id="ARBA00007825"/>
    </source>
</evidence>
<comment type="similarity">
    <text evidence="1">Belongs to the intradiol ring-cleavage dioxygenase family.</text>
</comment>
<feature type="domain" description="Intradiol ring-cleavage dioxygenases" evidence="4">
    <location>
        <begin position="49"/>
        <end position="77"/>
    </location>
</feature>
<evidence type="ECO:0000313" key="5">
    <source>
        <dbReference type="EMBL" id="SHH48689.1"/>
    </source>
</evidence>
<name>A0A1M5TD91_9BACT</name>
<dbReference type="PANTHER" id="PTHR33711">
    <property type="entry name" value="DIOXYGENASE, PUTATIVE (AFU_ORTHOLOGUE AFUA_2G02910)-RELATED"/>
    <property type="match status" value="1"/>
</dbReference>
<evidence type="ECO:0000259" key="4">
    <source>
        <dbReference type="PROSITE" id="PS00083"/>
    </source>
</evidence>
<dbReference type="Proteomes" id="UP000184212">
    <property type="component" value="Unassembled WGS sequence"/>
</dbReference>
<dbReference type="InterPro" id="IPR050770">
    <property type="entry name" value="Intradiol_RC_Dioxygenase"/>
</dbReference>
<dbReference type="InterPro" id="IPR000627">
    <property type="entry name" value="Intradiol_dOase_C"/>
</dbReference>
<keyword evidence="2 5" id="KW-0223">Dioxygenase</keyword>
<dbReference type="GO" id="GO:0008199">
    <property type="term" value="F:ferric iron binding"/>
    <property type="evidence" value="ECO:0007669"/>
    <property type="project" value="InterPro"/>
</dbReference>
<dbReference type="Gene3D" id="2.60.130.10">
    <property type="entry name" value="Aromatic compound dioxygenase"/>
    <property type="match status" value="1"/>
</dbReference>
<dbReference type="GO" id="GO:0018578">
    <property type="term" value="F:protocatechuate 3,4-dioxygenase activity"/>
    <property type="evidence" value="ECO:0007669"/>
    <property type="project" value="InterPro"/>
</dbReference>
<dbReference type="PANTHER" id="PTHR33711:SF9">
    <property type="entry name" value="PROTOCATECHUATE 3,4-DIOXYGENASE ALPHA CHAIN"/>
    <property type="match status" value="1"/>
</dbReference>
<proteinExistence type="inferred from homology"/>
<dbReference type="AlphaFoldDB" id="A0A1M5TD91"/>
<gene>
    <name evidence="5" type="ORF">SAMN04488109_4002</name>
</gene>
<sequence length="190" mass="21382">MDKLRQTPSQTVGPFFAYGLTARQYGYDFTSIVDNSLVGAFPMGIEIDIIGHVFDGEGKPIPDALIEFRQADEKGRYRSVPLEKADSDFRGFGRFGTGTEPDAGFHFITVKPKALSGQAPHINVILFMRGSLRHLYTRIYFPDELNIDDPILRSVDPSRIRTLIAESSGANRYQFDIHMQGLNETVFFDL</sequence>
<evidence type="ECO:0000313" key="6">
    <source>
        <dbReference type="Proteomes" id="UP000184212"/>
    </source>
</evidence>
<protein>
    <submittedName>
        <fullName evidence="5">Protocatechuate 3,4-dioxygenase alpha subunit</fullName>
    </submittedName>
</protein>
<dbReference type="EMBL" id="FQWQ01000003">
    <property type="protein sequence ID" value="SHH48689.1"/>
    <property type="molecule type" value="Genomic_DNA"/>
</dbReference>
<dbReference type="NCBIfam" id="TIGR02423">
    <property type="entry name" value="protocat_alph"/>
    <property type="match status" value="1"/>
</dbReference>
<dbReference type="InterPro" id="IPR012786">
    <property type="entry name" value="Protocat_dOase_a"/>
</dbReference>
<dbReference type="InterPro" id="IPR015889">
    <property type="entry name" value="Intradiol_dOase_core"/>
</dbReference>
<dbReference type="OrthoDB" id="9805815at2"/>
<reference evidence="5 6" key="1">
    <citation type="submission" date="2016-11" db="EMBL/GenBank/DDBJ databases">
        <authorList>
            <person name="Jaros S."/>
            <person name="Januszkiewicz K."/>
            <person name="Wedrychowicz H."/>
        </authorList>
    </citation>
    <scope>NUCLEOTIDE SEQUENCE [LARGE SCALE GENOMIC DNA]</scope>
    <source>
        <strain evidence="5 6">DSM 24574</strain>
    </source>
</reference>
<evidence type="ECO:0000256" key="3">
    <source>
        <dbReference type="ARBA" id="ARBA00023002"/>
    </source>
</evidence>